<evidence type="ECO:0008006" key="3">
    <source>
        <dbReference type="Google" id="ProtNLM"/>
    </source>
</evidence>
<proteinExistence type="predicted"/>
<gene>
    <name evidence="1" type="ORF">OMES3154_00887</name>
</gene>
<dbReference type="RefSeq" id="WP_156683581.1">
    <property type="nucleotide sequence ID" value="NZ_CABWIB010000001.1"/>
</dbReference>
<dbReference type="Pfam" id="PF12686">
    <property type="entry name" value="DUF3800"/>
    <property type="match status" value="1"/>
</dbReference>
<dbReference type="AlphaFoldDB" id="A0A6I8MBM7"/>
<dbReference type="Proteomes" id="UP000419017">
    <property type="component" value="Unassembled WGS sequence"/>
</dbReference>
<dbReference type="InterPro" id="IPR024524">
    <property type="entry name" value="DUF3800"/>
</dbReference>
<reference evidence="1 2" key="1">
    <citation type="submission" date="2019-10" db="EMBL/GenBank/DDBJ databases">
        <authorList>
            <person name="Blom J."/>
        </authorList>
    </citation>
    <scope>NUCLEOTIDE SEQUENCE [LARGE SCALE GENOMIC DNA]</scope>
    <source>
        <strain evidence="1 2">ES3154-GLU</strain>
    </source>
</reference>
<organism evidence="1 2">
    <name type="scientific">Oceanivirga miroungae</name>
    <dbReference type="NCBI Taxonomy" id="1130046"/>
    <lineage>
        <taxon>Bacteria</taxon>
        <taxon>Fusobacteriati</taxon>
        <taxon>Fusobacteriota</taxon>
        <taxon>Fusobacteriia</taxon>
        <taxon>Fusobacteriales</taxon>
        <taxon>Leptotrichiaceae</taxon>
        <taxon>Oceanivirga</taxon>
    </lineage>
</organism>
<accession>A0A6I8MBM7</accession>
<name>A0A6I8MBM7_9FUSO</name>
<protein>
    <recommendedName>
        <fullName evidence="3">DUF3800 domain-containing protein</fullName>
    </recommendedName>
</protein>
<sequence>MNLYIYSDESGVFDKKTNDFFVFAGILFTSRDDRNKLKSKYLTLEKSIKYDKEISPKEELKASNLANKTKKRLYSYLKDVIKFSVIIDLRKLYDYKGKDNKQRYLDYAFKIGLKRTLKKLEKNNILKLNEIERIFIECDEHTIATSGIYDLRDTIYNEFKYGVVNFNHNAQYGAIIPDLVDVEVKYLDSKNNALIRCADIVSNFVYTSYRDFNIARIEKLNNEVYIELLP</sequence>
<keyword evidence="2" id="KW-1185">Reference proteome</keyword>
<evidence type="ECO:0000313" key="2">
    <source>
        <dbReference type="Proteomes" id="UP000419017"/>
    </source>
</evidence>
<dbReference type="EMBL" id="CABWIB010000001">
    <property type="protein sequence ID" value="VWL85601.1"/>
    <property type="molecule type" value="Genomic_DNA"/>
</dbReference>
<evidence type="ECO:0000313" key="1">
    <source>
        <dbReference type="EMBL" id="VWL85601.1"/>
    </source>
</evidence>